<dbReference type="EMBL" id="CP003364">
    <property type="protein sequence ID" value="AGA24648.1"/>
    <property type="molecule type" value="Genomic_DNA"/>
</dbReference>
<dbReference type="AlphaFoldDB" id="L0D737"/>
<dbReference type="Proteomes" id="UP000010798">
    <property type="component" value="Chromosome"/>
</dbReference>
<accession>L0D737</accession>
<proteinExistence type="predicted"/>
<name>L0D737_SINAD</name>
<keyword evidence="2" id="KW-1185">Reference proteome</keyword>
<sequence>MPAFDFIWIFCRFILNGTIVAGRVLKPIISGNPHSRRLRVRIVWPSGGG</sequence>
<protein>
    <submittedName>
        <fullName evidence="1">Uncharacterized protein</fullName>
    </submittedName>
</protein>
<evidence type="ECO:0000313" key="1">
    <source>
        <dbReference type="EMBL" id="AGA24648.1"/>
    </source>
</evidence>
<organism evidence="1 2">
    <name type="scientific">Singulisphaera acidiphila (strain ATCC BAA-1392 / DSM 18658 / VKM B-2454 / MOB10)</name>
    <dbReference type="NCBI Taxonomy" id="886293"/>
    <lineage>
        <taxon>Bacteria</taxon>
        <taxon>Pseudomonadati</taxon>
        <taxon>Planctomycetota</taxon>
        <taxon>Planctomycetia</taxon>
        <taxon>Isosphaerales</taxon>
        <taxon>Isosphaeraceae</taxon>
        <taxon>Singulisphaera</taxon>
    </lineage>
</organism>
<dbReference type="KEGG" id="saci:Sinac_0197"/>
<gene>
    <name evidence="1" type="ordered locus">Sinac_0197</name>
</gene>
<dbReference type="HOGENOM" id="CLU_3140706_0_0_0"/>
<reference evidence="1 2" key="1">
    <citation type="submission" date="2012-02" db="EMBL/GenBank/DDBJ databases">
        <title>Complete sequence of chromosome of Singulisphaera acidiphila DSM 18658.</title>
        <authorList>
            <consortium name="US DOE Joint Genome Institute (JGI-PGF)"/>
            <person name="Lucas S."/>
            <person name="Copeland A."/>
            <person name="Lapidus A."/>
            <person name="Glavina del Rio T."/>
            <person name="Dalin E."/>
            <person name="Tice H."/>
            <person name="Bruce D."/>
            <person name="Goodwin L."/>
            <person name="Pitluck S."/>
            <person name="Peters L."/>
            <person name="Ovchinnikova G."/>
            <person name="Chertkov O."/>
            <person name="Kyrpides N."/>
            <person name="Mavromatis K."/>
            <person name="Ivanova N."/>
            <person name="Brettin T."/>
            <person name="Detter J.C."/>
            <person name="Han C."/>
            <person name="Larimer F."/>
            <person name="Land M."/>
            <person name="Hauser L."/>
            <person name="Markowitz V."/>
            <person name="Cheng J.-F."/>
            <person name="Hugenholtz P."/>
            <person name="Woyke T."/>
            <person name="Wu D."/>
            <person name="Tindall B."/>
            <person name="Pomrenke H."/>
            <person name="Brambilla E."/>
            <person name="Klenk H.-P."/>
            <person name="Eisen J.A."/>
        </authorList>
    </citation>
    <scope>NUCLEOTIDE SEQUENCE [LARGE SCALE GENOMIC DNA]</scope>
    <source>
        <strain evidence="2">ATCC BAA-1392 / DSM 18658 / VKM B-2454 / MOB10</strain>
    </source>
</reference>
<evidence type="ECO:0000313" key="2">
    <source>
        <dbReference type="Proteomes" id="UP000010798"/>
    </source>
</evidence>